<organism evidence="2 3">
    <name type="scientific">Streptococcus ferus</name>
    <dbReference type="NCBI Taxonomy" id="1345"/>
    <lineage>
        <taxon>Bacteria</taxon>
        <taxon>Bacillati</taxon>
        <taxon>Bacillota</taxon>
        <taxon>Bacilli</taxon>
        <taxon>Lactobacillales</taxon>
        <taxon>Streptococcaceae</taxon>
        <taxon>Streptococcus</taxon>
    </lineage>
</organism>
<dbReference type="Proteomes" id="UP000249495">
    <property type="component" value="Chromosome 1"/>
</dbReference>
<name>A0A2X3W8U5_9STRE</name>
<evidence type="ECO:0000256" key="1">
    <source>
        <dbReference type="SAM" id="Phobius"/>
    </source>
</evidence>
<gene>
    <name evidence="2" type="ORF">NCTC12278_01323</name>
</gene>
<dbReference type="KEGG" id="sfer:NCTC12278_01323"/>
<dbReference type="AlphaFoldDB" id="A0A2X3W8U5"/>
<proteinExistence type="predicted"/>
<evidence type="ECO:0000313" key="3">
    <source>
        <dbReference type="Proteomes" id="UP000249495"/>
    </source>
</evidence>
<evidence type="ECO:0000313" key="2">
    <source>
        <dbReference type="EMBL" id="SQF40746.1"/>
    </source>
</evidence>
<feature type="transmembrane region" description="Helical" evidence="1">
    <location>
        <begin position="25"/>
        <end position="44"/>
    </location>
</feature>
<keyword evidence="1" id="KW-0812">Transmembrane</keyword>
<keyword evidence="1" id="KW-1133">Transmembrane helix</keyword>
<evidence type="ECO:0008006" key="4">
    <source>
        <dbReference type="Google" id="ProtNLM"/>
    </source>
</evidence>
<dbReference type="EMBL" id="LS483343">
    <property type="protein sequence ID" value="SQF40746.1"/>
    <property type="molecule type" value="Genomic_DNA"/>
</dbReference>
<dbReference type="RefSeq" id="WP_018030170.1">
    <property type="nucleotide sequence ID" value="NZ_LS483343.1"/>
</dbReference>
<accession>A0A2X3W8U5</accession>
<reference evidence="2 3" key="1">
    <citation type="submission" date="2018-06" db="EMBL/GenBank/DDBJ databases">
        <authorList>
            <consortium name="Pathogen Informatics"/>
            <person name="Doyle S."/>
        </authorList>
    </citation>
    <scope>NUCLEOTIDE SEQUENCE [LARGE SCALE GENOMIC DNA]</scope>
    <source>
        <strain evidence="2 3">NCTC12278</strain>
    </source>
</reference>
<keyword evidence="3" id="KW-1185">Reference proteome</keyword>
<protein>
    <recommendedName>
        <fullName evidence="4">Bacteriocin</fullName>
    </recommendedName>
</protein>
<sequence length="45" mass="4985">MNNYILEQFEVIDVKTLSKINGSGYGTQCILGTVGVLLWAVHFLV</sequence>
<keyword evidence="1" id="KW-0472">Membrane</keyword>